<dbReference type="PROSITE" id="PS51257">
    <property type="entry name" value="PROKAR_LIPOPROTEIN"/>
    <property type="match status" value="1"/>
</dbReference>
<dbReference type="OrthoDB" id="887022at2"/>
<sequence length="97" mass="10387">MIKNTLSVLAVAGALLLASCSSNPSDLRPGVKVSVDSVPPGMRNNTSNIDNGRNDAEVTRPDVQVNHDEHEKKTKPGSDKEIAPSQKTTQKEAVENH</sequence>
<evidence type="ECO:0000313" key="4">
    <source>
        <dbReference type="Proteomes" id="UP000036458"/>
    </source>
</evidence>
<dbReference type="RefSeq" id="WP_048922192.1">
    <property type="nucleotide sequence ID" value="NZ_CP010777.1"/>
</dbReference>
<dbReference type="EMBL" id="CP010777">
    <property type="protein sequence ID" value="AKQ47125.1"/>
    <property type="molecule type" value="Genomic_DNA"/>
</dbReference>
<evidence type="ECO:0000256" key="2">
    <source>
        <dbReference type="SAM" id="SignalP"/>
    </source>
</evidence>
<feature type="compositionally biased region" description="Basic and acidic residues" evidence="1">
    <location>
        <begin position="52"/>
        <end position="82"/>
    </location>
</feature>
<feature type="chain" id="PRO_5005210968" description="Lipoprotein" evidence="2">
    <location>
        <begin position="25"/>
        <end position="97"/>
    </location>
</feature>
<name>A0A0H4VML6_9BACT</name>
<keyword evidence="4" id="KW-1185">Reference proteome</keyword>
<accession>A0A0H4VML6</accession>
<dbReference type="STRING" id="1379910.TH63_18140"/>
<feature type="signal peptide" evidence="2">
    <location>
        <begin position="1"/>
        <end position="24"/>
    </location>
</feature>
<dbReference type="Proteomes" id="UP000036458">
    <property type="component" value="Chromosome"/>
</dbReference>
<proteinExistence type="predicted"/>
<dbReference type="AlphaFoldDB" id="A0A0H4VML6"/>
<evidence type="ECO:0000256" key="1">
    <source>
        <dbReference type="SAM" id="MobiDB-lite"/>
    </source>
</evidence>
<keyword evidence="2" id="KW-0732">Signal</keyword>
<evidence type="ECO:0008006" key="5">
    <source>
        <dbReference type="Google" id="ProtNLM"/>
    </source>
</evidence>
<evidence type="ECO:0000313" key="3">
    <source>
        <dbReference type="EMBL" id="AKQ47125.1"/>
    </source>
</evidence>
<organism evidence="3 4">
    <name type="scientific">Rufibacter radiotolerans</name>
    <dbReference type="NCBI Taxonomy" id="1379910"/>
    <lineage>
        <taxon>Bacteria</taxon>
        <taxon>Pseudomonadati</taxon>
        <taxon>Bacteroidota</taxon>
        <taxon>Cytophagia</taxon>
        <taxon>Cytophagales</taxon>
        <taxon>Hymenobacteraceae</taxon>
        <taxon>Rufibacter</taxon>
    </lineage>
</organism>
<protein>
    <recommendedName>
        <fullName evidence="5">Lipoprotein</fullName>
    </recommendedName>
</protein>
<gene>
    <name evidence="3" type="ORF">TH63_18140</name>
</gene>
<dbReference type="PATRIC" id="fig|1379910.4.peg.3951"/>
<reference evidence="3 4" key="1">
    <citation type="submission" date="2015-01" db="EMBL/GenBank/DDBJ databases">
        <title>Rufibacter sp./DG31D/ whole genome sequencing.</title>
        <authorList>
            <person name="Kim M.K."/>
            <person name="Srinivasan S."/>
            <person name="Lee J.-J."/>
        </authorList>
    </citation>
    <scope>NUCLEOTIDE SEQUENCE [LARGE SCALE GENOMIC DNA]</scope>
    <source>
        <strain evidence="3 4">DG31D</strain>
    </source>
</reference>
<feature type="region of interest" description="Disordered" evidence="1">
    <location>
        <begin position="20"/>
        <end position="97"/>
    </location>
</feature>
<dbReference type="KEGG" id="ruf:TH63_18140"/>